<sequence length="101" mass="11080">MQDRDCPPHNNQADLEKARAQLEKAKIVGQAINAGSASFKDTGRLEANGNNFKQWTNNTNVGNIHFNDPDFSITANTNRVLEKIGCGIFPASINEPLQLDV</sequence>
<comment type="caution">
    <text evidence="1">The sequence shown here is derived from an EMBL/GenBank/DDBJ whole genome shotgun (WGS) entry which is preliminary data.</text>
</comment>
<dbReference type="STRING" id="1165861.A0A0L0VSD3"/>
<protein>
    <submittedName>
        <fullName evidence="1">Uncharacterized protein</fullName>
    </submittedName>
</protein>
<organism evidence="1 2">
    <name type="scientific">Puccinia striiformis f. sp. tritici PST-78</name>
    <dbReference type="NCBI Taxonomy" id="1165861"/>
    <lineage>
        <taxon>Eukaryota</taxon>
        <taxon>Fungi</taxon>
        <taxon>Dikarya</taxon>
        <taxon>Basidiomycota</taxon>
        <taxon>Pucciniomycotina</taxon>
        <taxon>Pucciniomycetes</taxon>
        <taxon>Pucciniales</taxon>
        <taxon>Pucciniaceae</taxon>
        <taxon>Puccinia</taxon>
    </lineage>
</organism>
<name>A0A0L0VSD3_9BASI</name>
<accession>A0A0L0VSD3</accession>
<dbReference type="EMBL" id="AJIL01000025">
    <property type="protein sequence ID" value="KNF02189.1"/>
    <property type="molecule type" value="Genomic_DNA"/>
</dbReference>
<dbReference type="Proteomes" id="UP000054564">
    <property type="component" value="Unassembled WGS sequence"/>
</dbReference>
<dbReference type="AlphaFoldDB" id="A0A0L0VSD3"/>
<reference evidence="2" key="1">
    <citation type="submission" date="2014-03" db="EMBL/GenBank/DDBJ databases">
        <title>The Genome Sequence of Puccinia striiformis f. sp. tritici PST-78.</title>
        <authorList>
            <consortium name="The Broad Institute Genome Sequencing Platform"/>
            <person name="Cuomo C."/>
            <person name="Hulbert S."/>
            <person name="Chen X."/>
            <person name="Walker B."/>
            <person name="Young S.K."/>
            <person name="Zeng Q."/>
            <person name="Gargeya S."/>
            <person name="Fitzgerald M."/>
            <person name="Haas B."/>
            <person name="Abouelleil A."/>
            <person name="Alvarado L."/>
            <person name="Arachchi H.M."/>
            <person name="Berlin A.M."/>
            <person name="Chapman S.B."/>
            <person name="Goldberg J."/>
            <person name="Griggs A."/>
            <person name="Gujja S."/>
            <person name="Hansen M."/>
            <person name="Howarth C."/>
            <person name="Imamovic A."/>
            <person name="Larimer J."/>
            <person name="McCowan C."/>
            <person name="Montmayeur A."/>
            <person name="Murphy C."/>
            <person name="Neiman D."/>
            <person name="Pearson M."/>
            <person name="Priest M."/>
            <person name="Roberts A."/>
            <person name="Saif S."/>
            <person name="Shea T."/>
            <person name="Sisk P."/>
            <person name="Sykes S."/>
            <person name="Wortman J."/>
            <person name="Nusbaum C."/>
            <person name="Birren B."/>
        </authorList>
    </citation>
    <scope>NUCLEOTIDE SEQUENCE [LARGE SCALE GENOMIC DNA]</scope>
    <source>
        <strain evidence="2">race PST-78</strain>
    </source>
</reference>
<keyword evidence="2" id="KW-1185">Reference proteome</keyword>
<proteinExistence type="predicted"/>
<gene>
    <name evidence="1" type="ORF">PSTG_04686</name>
</gene>
<evidence type="ECO:0000313" key="2">
    <source>
        <dbReference type="Proteomes" id="UP000054564"/>
    </source>
</evidence>
<evidence type="ECO:0000313" key="1">
    <source>
        <dbReference type="EMBL" id="KNF02189.1"/>
    </source>
</evidence>